<sequence length="999" mass="113542">MSKLITENASTSQLVRSDSMGGLTQHWENDNNDCCRTRGELLSSVNLTSDTNCCKTSKILVFCQKITLRRIFWLIGFSIGTYPFAYVISAIIMSILSFGIYFLKFEDRVRDGYTPITSLSRREAYFLRDFTNSFDDPTLTSVVLRARDGGSLHRLKYIKEAARLHQFFLNNFTAEIPSSGEKIVYSDICGTTCNANIVIDYFQRAIEEEYMKEKRGIPRSSITNLTYPVAKIFGFDMHLEQNFYGVRMRSQNTAKSNHNSSTSGNMRRKPATYTEEAILENITDIEYIQLISMFFQGYVNSSYTQEKLNAWELAVYKYATQNYVHEPIEIVVLGVEIVNQELIKDSRQMGPYFVAGFFAMLLIVVVSVLGSSMLFDAIHAAKLIVALGAVACPILAVTVTFGLFSLAQLRTNSVMLITPFLVMGIGVNGSFLMIHSWLRLPNDCTIPQRLGYMLEEIGPSITISTLTNVITFGIGALTPTPEIALFCFETAIALGFAYIFTLVLLCPLLYLASTLEGKRKYKFGFSKIIDKMNAGLKCYCWLVASKPFGVLATVCILIYWIFGVIGVMNIETRLDVEKILPKNSPLQEANAILTNIVWMEYYPVTVFVNSPLNIENDASMKRFNAMVNEFETLEDCRGKEFTLLWFRDYEKYWLDASLYDFDYFAYDVVINETVDNSITTAVKPTKHEQKSQHEVIDYSKLSAFLQSPIYKHWKTFLKLRNDTEIPVERFWFLVVYENVKDWKQRIELMQHWRGIANSYKDLNVSVWQANSMFVDQMLSLKSVAVQTCIWTLICMTAVCALFIQNPFSVIIASVTILSISFGVIGFLSWWNLDLDPATLCAILMCIGMSVDFTAHVSYQYQVGEKKIIAENRVRKLRLNSNTSRLEYTLKSVSWPILEGAVSTIACILPLSLLKNYIPLVFVKTILLVVMWGLIHGLVLLPTCLSQIPNSLLTISCYRTILRKRQLSGNTSNIIDGTTNNNNCNRNLEDKKDRYHNAGE</sequence>
<evidence type="ECO:0000313" key="10">
    <source>
        <dbReference type="EMBL" id="VDM96741.1"/>
    </source>
</evidence>
<dbReference type="EMBL" id="UYYF01000164">
    <property type="protein sequence ID" value="VDM96741.1"/>
    <property type="molecule type" value="Genomic_DNA"/>
</dbReference>
<reference evidence="12" key="1">
    <citation type="submission" date="2017-02" db="UniProtKB">
        <authorList>
            <consortium name="WormBaseParasite"/>
        </authorList>
    </citation>
    <scope>IDENTIFICATION</scope>
</reference>
<reference evidence="10 11" key="2">
    <citation type="submission" date="2018-11" db="EMBL/GenBank/DDBJ databases">
        <authorList>
            <consortium name="Pathogen Informatics"/>
        </authorList>
    </citation>
    <scope>NUCLEOTIDE SEQUENCE [LARGE SCALE GENOMIC DNA]</scope>
</reference>
<protein>
    <submittedName>
        <fullName evidence="12">SSD domain-containing protein</fullName>
    </submittedName>
</protein>
<keyword evidence="4 8" id="KW-0812">Transmembrane</keyword>
<feature type="transmembrane region" description="Helical" evidence="8">
    <location>
        <begin position="548"/>
        <end position="570"/>
    </location>
</feature>
<evidence type="ECO:0000313" key="11">
    <source>
        <dbReference type="Proteomes" id="UP000276776"/>
    </source>
</evidence>
<keyword evidence="3" id="KW-1003">Cell membrane</keyword>
<dbReference type="FunFam" id="1.20.1640.10:FF:000013">
    <property type="entry name" value="PaTched Related family"/>
    <property type="match status" value="1"/>
</dbReference>
<dbReference type="Pfam" id="PF02460">
    <property type="entry name" value="Patched"/>
    <property type="match status" value="1"/>
</dbReference>
<keyword evidence="6 8" id="KW-0472">Membrane</keyword>
<dbReference type="WBParaSite" id="TCLT_0000134701-mRNA-1">
    <property type="protein sequence ID" value="TCLT_0000134701-mRNA-1"/>
    <property type="gene ID" value="TCLT_0000134701"/>
</dbReference>
<evidence type="ECO:0000256" key="4">
    <source>
        <dbReference type="ARBA" id="ARBA00022692"/>
    </source>
</evidence>
<evidence type="ECO:0000256" key="8">
    <source>
        <dbReference type="SAM" id="Phobius"/>
    </source>
</evidence>
<evidence type="ECO:0000256" key="3">
    <source>
        <dbReference type="ARBA" id="ARBA00022475"/>
    </source>
</evidence>
<dbReference type="Gene3D" id="1.20.1640.10">
    <property type="entry name" value="Multidrug efflux transporter AcrB transmembrane domain"/>
    <property type="match status" value="2"/>
</dbReference>
<feature type="transmembrane region" description="Helical" evidence="8">
    <location>
        <begin position="457"/>
        <end position="478"/>
    </location>
</feature>
<gene>
    <name evidence="10" type="ORF">TCLT_LOCUS1348</name>
</gene>
<feature type="transmembrane region" description="Helical" evidence="8">
    <location>
        <begin position="809"/>
        <end position="830"/>
    </location>
</feature>
<feature type="transmembrane region" description="Helical" evidence="8">
    <location>
        <begin position="920"/>
        <end position="940"/>
    </location>
</feature>
<evidence type="ECO:0000256" key="5">
    <source>
        <dbReference type="ARBA" id="ARBA00022989"/>
    </source>
</evidence>
<feature type="domain" description="SSD" evidence="9">
    <location>
        <begin position="356"/>
        <end position="511"/>
    </location>
</feature>
<dbReference type="Pfam" id="PF02355">
    <property type="entry name" value="SecD_SecF_C"/>
    <property type="match status" value="1"/>
</dbReference>
<feature type="transmembrane region" description="Helical" evidence="8">
    <location>
        <begin position="892"/>
        <end position="913"/>
    </location>
</feature>
<feature type="transmembrane region" description="Helical" evidence="8">
    <location>
        <begin position="783"/>
        <end position="803"/>
    </location>
</feature>
<evidence type="ECO:0000256" key="2">
    <source>
        <dbReference type="ARBA" id="ARBA00005585"/>
    </source>
</evidence>
<evidence type="ECO:0000313" key="12">
    <source>
        <dbReference type="WBParaSite" id="TCLT_0000134701-mRNA-1"/>
    </source>
</evidence>
<dbReference type="SUPFAM" id="SSF82866">
    <property type="entry name" value="Multidrug efflux transporter AcrB transmembrane domain"/>
    <property type="match status" value="2"/>
</dbReference>
<proteinExistence type="inferred from homology"/>
<organism evidence="12">
    <name type="scientific">Thelazia callipaeda</name>
    <name type="common">Oriental eyeworm</name>
    <name type="synonym">Parasitic nematode</name>
    <dbReference type="NCBI Taxonomy" id="103827"/>
    <lineage>
        <taxon>Eukaryota</taxon>
        <taxon>Metazoa</taxon>
        <taxon>Ecdysozoa</taxon>
        <taxon>Nematoda</taxon>
        <taxon>Chromadorea</taxon>
        <taxon>Rhabditida</taxon>
        <taxon>Spirurina</taxon>
        <taxon>Spiruromorpha</taxon>
        <taxon>Thelazioidea</taxon>
        <taxon>Thelaziidae</taxon>
        <taxon>Thelazia</taxon>
    </lineage>
</organism>
<dbReference type="GO" id="GO:0005886">
    <property type="term" value="C:plasma membrane"/>
    <property type="evidence" value="ECO:0007669"/>
    <property type="project" value="UniProtKB-SubCell"/>
</dbReference>
<dbReference type="GO" id="GO:0030659">
    <property type="term" value="C:cytoplasmic vesicle membrane"/>
    <property type="evidence" value="ECO:0007669"/>
    <property type="project" value="TreeGrafter"/>
</dbReference>
<dbReference type="Proteomes" id="UP000276776">
    <property type="component" value="Unassembled WGS sequence"/>
</dbReference>
<dbReference type="PANTHER" id="PTHR10796:SF90">
    <property type="entry name" value="SSD DOMAIN-CONTAINING PROTEIN"/>
    <property type="match status" value="1"/>
</dbReference>
<feature type="transmembrane region" description="Helical" evidence="8">
    <location>
        <begin position="837"/>
        <end position="858"/>
    </location>
</feature>
<feature type="transmembrane region" description="Helical" evidence="8">
    <location>
        <begin position="352"/>
        <end position="375"/>
    </location>
</feature>
<accession>A0A0N5CMG7</accession>
<name>A0A0N5CMG7_THECL</name>
<dbReference type="InterPro" id="IPR000731">
    <property type="entry name" value="SSD"/>
</dbReference>
<evidence type="ECO:0000259" key="9">
    <source>
        <dbReference type="PROSITE" id="PS50156"/>
    </source>
</evidence>
<dbReference type="GO" id="GO:0018996">
    <property type="term" value="P:molting cycle, collagen and cuticulin-based cuticle"/>
    <property type="evidence" value="ECO:0007669"/>
    <property type="project" value="TreeGrafter"/>
</dbReference>
<dbReference type="OrthoDB" id="6510177at2759"/>
<feature type="transmembrane region" description="Helical" evidence="8">
    <location>
        <begin position="416"/>
        <end position="437"/>
    </location>
</feature>
<keyword evidence="7" id="KW-0325">Glycoprotein</keyword>
<feature type="transmembrane region" description="Helical" evidence="8">
    <location>
        <begin position="381"/>
        <end position="404"/>
    </location>
</feature>
<keyword evidence="5 8" id="KW-1133">Transmembrane helix</keyword>
<comment type="similarity">
    <text evidence="2">Belongs to the patched family.</text>
</comment>
<dbReference type="InterPro" id="IPR048634">
    <property type="entry name" value="SecD_SecF_C"/>
</dbReference>
<dbReference type="PROSITE" id="PS50156">
    <property type="entry name" value="SSD"/>
    <property type="match status" value="1"/>
</dbReference>
<evidence type="ECO:0000256" key="7">
    <source>
        <dbReference type="ARBA" id="ARBA00023180"/>
    </source>
</evidence>
<evidence type="ECO:0000256" key="1">
    <source>
        <dbReference type="ARBA" id="ARBA00004651"/>
    </source>
</evidence>
<dbReference type="InterPro" id="IPR051697">
    <property type="entry name" value="Patched_domain-protein"/>
</dbReference>
<dbReference type="InterPro" id="IPR003392">
    <property type="entry name" value="PTHD_SSD"/>
</dbReference>
<comment type="subcellular location">
    <subcellularLocation>
        <location evidence="1">Cell membrane</location>
        <topology evidence="1">Multi-pass membrane protein</topology>
    </subcellularLocation>
</comment>
<feature type="transmembrane region" description="Helical" evidence="8">
    <location>
        <begin position="490"/>
        <end position="512"/>
    </location>
</feature>
<dbReference type="OMA" id="FCFETAI"/>
<evidence type="ECO:0000256" key="6">
    <source>
        <dbReference type="ARBA" id="ARBA00023136"/>
    </source>
</evidence>
<keyword evidence="11" id="KW-1185">Reference proteome</keyword>
<dbReference type="AlphaFoldDB" id="A0A0N5CMG7"/>
<dbReference type="GO" id="GO:0006897">
    <property type="term" value="P:endocytosis"/>
    <property type="evidence" value="ECO:0007669"/>
    <property type="project" value="TreeGrafter"/>
</dbReference>
<dbReference type="PANTHER" id="PTHR10796">
    <property type="entry name" value="PATCHED-RELATED"/>
    <property type="match status" value="1"/>
</dbReference>